<dbReference type="PROSITE" id="PS51257">
    <property type="entry name" value="PROKAR_LIPOPROTEIN"/>
    <property type="match status" value="1"/>
</dbReference>
<dbReference type="NCBIfam" id="NF038032">
    <property type="entry name" value="CehA_McbA_metalo"/>
    <property type="match status" value="1"/>
</dbReference>
<dbReference type="Proteomes" id="UP000248330">
    <property type="component" value="Unassembled WGS sequence"/>
</dbReference>
<keyword evidence="3" id="KW-1185">Reference proteome</keyword>
<evidence type="ECO:0000313" key="2">
    <source>
        <dbReference type="EMBL" id="PXV67148.1"/>
    </source>
</evidence>
<organism evidence="2 3">
    <name type="scientific">Sinimarinibacterium flocculans</name>
    <dbReference type="NCBI Taxonomy" id="985250"/>
    <lineage>
        <taxon>Bacteria</taxon>
        <taxon>Pseudomonadati</taxon>
        <taxon>Pseudomonadota</taxon>
        <taxon>Gammaproteobacteria</taxon>
        <taxon>Nevskiales</taxon>
        <taxon>Nevskiaceae</taxon>
        <taxon>Sinimarinibacterium</taxon>
    </lineage>
</organism>
<comment type="caution">
    <text evidence="2">The sequence shown here is derived from an EMBL/GenBank/DDBJ whole genome shotgun (WGS) entry which is preliminary data.</text>
</comment>
<dbReference type="InterPro" id="IPR052018">
    <property type="entry name" value="PHP_domain"/>
</dbReference>
<dbReference type="OrthoDB" id="9764969at2"/>
<dbReference type="GO" id="GO:0004534">
    <property type="term" value="F:5'-3' RNA exonuclease activity"/>
    <property type="evidence" value="ECO:0007669"/>
    <property type="project" value="TreeGrafter"/>
</dbReference>
<reference evidence="2 3" key="1">
    <citation type="submission" date="2018-04" db="EMBL/GenBank/DDBJ databases">
        <title>Genomic Encyclopedia of Type Strains, Phase IV (KMG-IV): sequencing the most valuable type-strain genomes for metagenomic binning, comparative biology and taxonomic classification.</title>
        <authorList>
            <person name="Goeker M."/>
        </authorList>
    </citation>
    <scope>NUCLEOTIDE SEQUENCE [LARGE SCALE GENOMIC DNA]</scope>
    <source>
        <strain evidence="2 3">DSM 104150</strain>
    </source>
</reference>
<gene>
    <name evidence="2" type="ORF">C8D93_106125</name>
</gene>
<dbReference type="AlphaFoldDB" id="A0A318EBL5"/>
<feature type="compositionally biased region" description="Basic and acidic residues" evidence="1">
    <location>
        <begin position="123"/>
        <end position="135"/>
    </location>
</feature>
<sequence>MQGPQRRKAGIVVAVIGGIALSACGDSTVPGDGTGDAGRVRIEGRGQVVSSPRTVDCFEACTMTLAAGDRLLAVAARDWRFERWDGDCAGQTGDECVLPAGGPVEVVAHFAPAPQDLSAAQWRKGDLHQHSDHSSDGSLGRQLGDDQAPGNMPLADIIAQAEAAGLDFLPITDHRTHDQHYDPQWESSGLLLIAGEEANGSPHATVHGAVDMVDQNARIDGEPDSRVVQESIWLAHSQGAAWVTAHPDDGSVDDDGVPNARADALGVDLVEMWNRASYIEGEIDYVENRWNAGFRFGIAGASDNHFKEFWLLGGGTGRPATEVLTPALTDRALVDALRAGRTGVYAGDVLSPRLRIDADFDGDGVYEVRAGDEVFVPAGTPGTLRVRVEQGLGNRVLVYAAPGRNAGALAEVVGSSVIGFEDIVLDIVAGDTPTWYRAEMRSLGLADPSSLLFGTVLGPYDLGNLFQQLLAQVRAMTSGIFVSTGPVEPQGAFLPPPDSGVDDGAEYALGAPGEFAGFADAAYDAASGRLHVVGEVHDAASTRIEYTVREADGRWRAPLRLDDSGSARFPRVAVAGDRVVVVWQDERAGQIPRRPAILSRSSDEGGAQFGAAVVVQAPDGRAMHPDVVLASDGTAHVVWQQIAAGEPFDVFHATIGSDGSVSAADNLSREGKVVAAASGLDARSARYPASVRPAIAIGGDDVPVIAWQDNRFDVDPLWTGQTGSGEGTDPDDWQIAVRSPGQAIEFLGAADAADRHVDVLVDSDGRTHLVWTAKPLQAAGANLSLQAAVRASGAAAFAAPQPVGAYAASSARSPRLGLDADGHAQLAWFDSRSADWRWRVMTAVFDNGAWDAPRLHAGRGVSSWPVPAGPFVAFATTRHAQRLQRDRTQQVYVIDGRSPVAMRAARVPTAKGQGLLPPLADADCASRGAH</sequence>
<protein>
    <submittedName>
        <fullName evidence="2">Putative metal-dependent phosphoesterase TrpH</fullName>
    </submittedName>
</protein>
<evidence type="ECO:0000256" key="1">
    <source>
        <dbReference type="SAM" id="MobiDB-lite"/>
    </source>
</evidence>
<dbReference type="PANTHER" id="PTHR42924:SF3">
    <property type="entry name" value="POLYMERASE_HISTIDINOL PHOSPHATASE N-TERMINAL DOMAIN-CONTAINING PROTEIN"/>
    <property type="match status" value="1"/>
</dbReference>
<evidence type="ECO:0000313" key="3">
    <source>
        <dbReference type="Proteomes" id="UP000248330"/>
    </source>
</evidence>
<proteinExistence type="predicted"/>
<dbReference type="GO" id="GO:0035312">
    <property type="term" value="F:5'-3' DNA exonuclease activity"/>
    <property type="evidence" value="ECO:0007669"/>
    <property type="project" value="TreeGrafter"/>
</dbReference>
<dbReference type="InterPro" id="IPR016195">
    <property type="entry name" value="Pol/histidinol_Pase-like"/>
</dbReference>
<dbReference type="PANTHER" id="PTHR42924">
    <property type="entry name" value="EXONUCLEASE"/>
    <property type="match status" value="1"/>
</dbReference>
<dbReference type="Gene3D" id="3.20.20.140">
    <property type="entry name" value="Metal-dependent hydrolases"/>
    <property type="match status" value="1"/>
</dbReference>
<dbReference type="RefSeq" id="WP_146216587.1">
    <property type="nucleotide sequence ID" value="NZ_CAKZQT010000001.1"/>
</dbReference>
<feature type="region of interest" description="Disordered" evidence="1">
    <location>
        <begin position="121"/>
        <end position="152"/>
    </location>
</feature>
<dbReference type="EMBL" id="QICN01000006">
    <property type="protein sequence ID" value="PXV67148.1"/>
    <property type="molecule type" value="Genomic_DNA"/>
</dbReference>
<dbReference type="SUPFAM" id="SSF89550">
    <property type="entry name" value="PHP domain-like"/>
    <property type="match status" value="1"/>
</dbReference>
<dbReference type="CDD" id="cd07432">
    <property type="entry name" value="PHP_HisPPase"/>
    <property type="match status" value="1"/>
</dbReference>
<accession>A0A318EBL5</accession>
<name>A0A318EBL5_9GAMM</name>